<sequence>MDPNASHDLTSLRREYPIIQDCLCKIFGSYYFYFVQFSLFPIPERKRVVASDAACRHQAIMKRERIVAATDEERNRRFSTMAQSGQEQKK</sequence>
<keyword evidence="2" id="KW-1185">Reference proteome</keyword>
<evidence type="ECO:0000313" key="1">
    <source>
        <dbReference type="EMBL" id="GBM25920.1"/>
    </source>
</evidence>
<dbReference type="EMBL" id="BGPR01000549">
    <property type="protein sequence ID" value="GBM25920.1"/>
    <property type="molecule type" value="Genomic_DNA"/>
</dbReference>
<protein>
    <submittedName>
        <fullName evidence="1">Uncharacterized protein</fullName>
    </submittedName>
</protein>
<evidence type="ECO:0000313" key="2">
    <source>
        <dbReference type="Proteomes" id="UP000499080"/>
    </source>
</evidence>
<dbReference type="Proteomes" id="UP000499080">
    <property type="component" value="Unassembled WGS sequence"/>
</dbReference>
<gene>
    <name evidence="1" type="ORF">AVEN_94364_1</name>
</gene>
<organism evidence="1 2">
    <name type="scientific">Araneus ventricosus</name>
    <name type="common">Orbweaver spider</name>
    <name type="synonym">Epeira ventricosa</name>
    <dbReference type="NCBI Taxonomy" id="182803"/>
    <lineage>
        <taxon>Eukaryota</taxon>
        <taxon>Metazoa</taxon>
        <taxon>Ecdysozoa</taxon>
        <taxon>Arthropoda</taxon>
        <taxon>Chelicerata</taxon>
        <taxon>Arachnida</taxon>
        <taxon>Araneae</taxon>
        <taxon>Araneomorphae</taxon>
        <taxon>Entelegynae</taxon>
        <taxon>Araneoidea</taxon>
        <taxon>Araneidae</taxon>
        <taxon>Araneus</taxon>
    </lineage>
</organism>
<proteinExistence type="predicted"/>
<comment type="caution">
    <text evidence="1">The sequence shown here is derived from an EMBL/GenBank/DDBJ whole genome shotgun (WGS) entry which is preliminary data.</text>
</comment>
<dbReference type="AlphaFoldDB" id="A0A4Y2E9U1"/>
<accession>A0A4Y2E9U1</accession>
<reference evidence="1 2" key="1">
    <citation type="journal article" date="2019" name="Sci. Rep.">
        <title>Orb-weaving spider Araneus ventricosus genome elucidates the spidroin gene catalogue.</title>
        <authorList>
            <person name="Kono N."/>
            <person name="Nakamura H."/>
            <person name="Ohtoshi R."/>
            <person name="Moran D.A.P."/>
            <person name="Shinohara A."/>
            <person name="Yoshida Y."/>
            <person name="Fujiwara M."/>
            <person name="Mori M."/>
            <person name="Tomita M."/>
            <person name="Arakawa K."/>
        </authorList>
    </citation>
    <scope>NUCLEOTIDE SEQUENCE [LARGE SCALE GENOMIC DNA]</scope>
</reference>
<name>A0A4Y2E9U1_ARAVE</name>